<dbReference type="Proteomes" id="UP001295444">
    <property type="component" value="Chromosome 12"/>
</dbReference>
<feature type="non-terminal residue" evidence="1">
    <location>
        <position position="63"/>
    </location>
</feature>
<protein>
    <submittedName>
        <fullName evidence="1">Uncharacterized protein</fullName>
    </submittedName>
</protein>
<organism evidence="1 2">
    <name type="scientific">Pelobates cultripes</name>
    <name type="common">Western spadefoot toad</name>
    <dbReference type="NCBI Taxonomy" id="61616"/>
    <lineage>
        <taxon>Eukaryota</taxon>
        <taxon>Metazoa</taxon>
        <taxon>Chordata</taxon>
        <taxon>Craniata</taxon>
        <taxon>Vertebrata</taxon>
        <taxon>Euteleostomi</taxon>
        <taxon>Amphibia</taxon>
        <taxon>Batrachia</taxon>
        <taxon>Anura</taxon>
        <taxon>Pelobatoidea</taxon>
        <taxon>Pelobatidae</taxon>
        <taxon>Pelobates</taxon>
    </lineage>
</organism>
<evidence type="ECO:0000313" key="2">
    <source>
        <dbReference type="Proteomes" id="UP001295444"/>
    </source>
</evidence>
<name>A0AAD1WXI4_PELCU</name>
<keyword evidence="2" id="KW-1185">Reference proteome</keyword>
<gene>
    <name evidence="1" type="ORF">PECUL_23A006636</name>
</gene>
<dbReference type="AlphaFoldDB" id="A0AAD1WXI4"/>
<proteinExistence type="predicted"/>
<accession>A0AAD1WXI4</accession>
<reference evidence="1" key="1">
    <citation type="submission" date="2022-03" db="EMBL/GenBank/DDBJ databases">
        <authorList>
            <person name="Alioto T."/>
            <person name="Alioto T."/>
            <person name="Gomez Garrido J."/>
        </authorList>
    </citation>
    <scope>NUCLEOTIDE SEQUENCE</scope>
</reference>
<evidence type="ECO:0000313" key="1">
    <source>
        <dbReference type="EMBL" id="CAH2326291.1"/>
    </source>
</evidence>
<sequence length="63" mass="6992">MAAIPCFSDVIFPRSRSAAEQRETVIRELRAIQSSTSGLVKSLRVLVKFTDPEKGELSQAQNQ</sequence>
<dbReference type="EMBL" id="OW240923">
    <property type="protein sequence ID" value="CAH2326291.1"/>
    <property type="molecule type" value="Genomic_DNA"/>
</dbReference>